<dbReference type="SUPFAM" id="SSF46785">
    <property type="entry name" value="Winged helix' DNA-binding domain"/>
    <property type="match status" value="1"/>
</dbReference>
<dbReference type="FunFam" id="3.40.190.10:FF:000017">
    <property type="entry name" value="Glycine cleavage system transcriptional activator"/>
    <property type="match status" value="1"/>
</dbReference>
<comment type="similarity">
    <text evidence="1">Belongs to the LysR transcriptional regulatory family.</text>
</comment>
<name>A0A853GU25_9BURK</name>
<dbReference type="GO" id="GO:0006351">
    <property type="term" value="P:DNA-templated transcription"/>
    <property type="evidence" value="ECO:0007669"/>
    <property type="project" value="TreeGrafter"/>
</dbReference>
<keyword evidence="3" id="KW-0238">DNA-binding</keyword>
<keyword evidence="4" id="KW-0804">Transcription</keyword>
<dbReference type="InterPro" id="IPR036390">
    <property type="entry name" value="WH_DNA-bd_sf"/>
</dbReference>
<dbReference type="CDD" id="cd08432">
    <property type="entry name" value="PBP2_GcdR_TrpI_HvrB_AmpR_like"/>
    <property type="match status" value="1"/>
</dbReference>
<dbReference type="Gene3D" id="3.40.190.10">
    <property type="entry name" value="Periplasmic binding protein-like II"/>
    <property type="match status" value="2"/>
</dbReference>
<dbReference type="Gene3D" id="1.10.10.10">
    <property type="entry name" value="Winged helix-like DNA-binding domain superfamily/Winged helix DNA-binding domain"/>
    <property type="match status" value="1"/>
</dbReference>
<dbReference type="Pfam" id="PF00126">
    <property type="entry name" value="HTH_1"/>
    <property type="match status" value="1"/>
</dbReference>
<evidence type="ECO:0000313" key="6">
    <source>
        <dbReference type="EMBL" id="NYT84286.1"/>
    </source>
</evidence>
<evidence type="ECO:0000256" key="1">
    <source>
        <dbReference type="ARBA" id="ARBA00009437"/>
    </source>
</evidence>
<dbReference type="PRINTS" id="PR00039">
    <property type="entry name" value="HTHLYSR"/>
</dbReference>
<dbReference type="AlphaFoldDB" id="A0A853GU25"/>
<dbReference type="SUPFAM" id="SSF53850">
    <property type="entry name" value="Periplasmic binding protein-like II"/>
    <property type="match status" value="1"/>
</dbReference>
<dbReference type="FunFam" id="1.10.10.10:FF:000001">
    <property type="entry name" value="LysR family transcriptional regulator"/>
    <property type="match status" value="1"/>
</dbReference>
<feature type="domain" description="HTH lysR-type" evidence="5">
    <location>
        <begin position="5"/>
        <end position="62"/>
    </location>
</feature>
<dbReference type="PANTHER" id="PTHR30537">
    <property type="entry name" value="HTH-TYPE TRANSCRIPTIONAL REGULATOR"/>
    <property type="match status" value="1"/>
</dbReference>
<keyword evidence="2" id="KW-0805">Transcription regulation</keyword>
<dbReference type="EMBL" id="JACCEV010000001">
    <property type="protein sequence ID" value="NYT84286.1"/>
    <property type="molecule type" value="Genomic_DNA"/>
</dbReference>
<dbReference type="InterPro" id="IPR058163">
    <property type="entry name" value="LysR-type_TF_proteobact-type"/>
</dbReference>
<dbReference type="GO" id="GO:0003700">
    <property type="term" value="F:DNA-binding transcription factor activity"/>
    <property type="evidence" value="ECO:0007669"/>
    <property type="project" value="InterPro"/>
</dbReference>
<dbReference type="PANTHER" id="PTHR30537:SF58">
    <property type="entry name" value="HTH-TYPE TRANSCRIPTIONAL REGULATOR PERR"/>
    <property type="match status" value="1"/>
</dbReference>
<dbReference type="InterPro" id="IPR000847">
    <property type="entry name" value="LysR_HTH_N"/>
</dbReference>
<dbReference type="GO" id="GO:0043565">
    <property type="term" value="F:sequence-specific DNA binding"/>
    <property type="evidence" value="ECO:0007669"/>
    <property type="project" value="TreeGrafter"/>
</dbReference>
<evidence type="ECO:0000256" key="4">
    <source>
        <dbReference type="ARBA" id="ARBA00023163"/>
    </source>
</evidence>
<dbReference type="Pfam" id="PF03466">
    <property type="entry name" value="LysR_substrate"/>
    <property type="match status" value="1"/>
</dbReference>
<keyword evidence="7" id="KW-1185">Reference proteome</keyword>
<protein>
    <submittedName>
        <fullName evidence="6">LysR family transcriptional regulator</fullName>
    </submittedName>
</protein>
<evidence type="ECO:0000256" key="2">
    <source>
        <dbReference type="ARBA" id="ARBA00023015"/>
    </source>
</evidence>
<evidence type="ECO:0000313" key="7">
    <source>
        <dbReference type="Proteomes" id="UP000554144"/>
    </source>
</evidence>
<gene>
    <name evidence="6" type="ORF">H0A62_01600</name>
</gene>
<dbReference type="InterPro" id="IPR005119">
    <property type="entry name" value="LysR_subst-bd"/>
</dbReference>
<dbReference type="RefSeq" id="WP_130038538.1">
    <property type="nucleotide sequence ID" value="NZ_JACCEV010000001.1"/>
</dbReference>
<reference evidence="6 7" key="1">
    <citation type="submission" date="2020-07" db="EMBL/GenBank/DDBJ databases">
        <title>Taxonomic revisions and descriptions of new bacterial species based on genomic comparisons in the high-G+C-content subgroup of the family Alcaligenaceae.</title>
        <authorList>
            <person name="Szabo A."/>
            <person name="Felfoldi T."/>
        </authorList>
    </citation>
    <scope>NUCLEOTIDE SEQUENCE [LARGE SCALE GENOMIC DNA]</scope>
    <source>
        <strain evidence="6 7">DSM 25667</strain>
    </source>
</reference>
<dbReference type="OrthoDB" id="5526340at2"/>
<evidence type="ECO:0000256" key="3">
    <source>
        <dbReference type="ARBA" id="ARBA00023125"/>
    </source>
</evidence>
<comment type="caution">
    <text evidence="6">The sequence shown here is derived from an EMBL/GenBank/DDBJ whole genome shotgun (WGS) entry which is preliminary data.</text>
</comment>
<dbReference type="Proteomes" id="UP000554144">
    <property type="component" value="Unassembled WGS sequence"/>
</dbReference>
<dbReference type="InterPro" id="IPR036388">
    <property type="entry name" value="WH-like_DNA-bd_sf"/>
</dbReference>
<organism evidence="6 7">
    <name type="scientific">Pollutimonas harenae</name>
    <dbReference type="NCBI Taxonomy" id="657015"/>
    <lineage>
        <taxon>Bacteria</taxon>
        <taxon>Pseudomonadati</taxon>
        <taxon>Pseudomonadota</taxon>
        <taxon>Betaproteobacteria</taxon>
        <taxon>Burkholderiales</taxon>
        <taxon>Alcaligenaceae</taxon>
        <taxon>Pollutimonas</taxon>
    </lineage>
</organism>
<proteinExistence type="inferred from homology"/>
<evidence type="ECO:0000259" key="5">
    <source>
        <dbReference type="PROSITE" id="PS50931"/>
    </source>
</evidence>
<dbReference type="PROSITE" id="PS50931">
    <property type="entry name" value="HTH_LYSR"/>
    <property type="match status" value="1"/>
</dbReference>
<accession>A0A853GU25</accession>
<sequence>MRPSLSLKSIQAFEAAARLGSFAAAAAELNLTPSAISHQIRLLEERMGITLFHRIHRGIVLTDAGRHYAEAITRGLGIIDAATLNMQNYGKQDILTIHCAPTLASQWLMPKLSHFSMLHPDIGIRLNASTSPIDLTAEAADFDVRYGPVNPEPGTIVVPFPKEPLAVMCAPEVAYGDKPINSPKDLQHHTLIQSEVNLITWQDWAKQHQVSASDMHYGPRFDRSFMAISAAVDGLGVILDSRLQTEREVASGKLVLPLGTEPALLVYHRLLYLQAKAHLPKMVAFKDWLFDQLNESFNKLNGPKTTNA</sequence>